<feature type="domain" description="FAD/NAD(P)-binding" evidence="5">
    <location>
        <begin position="9"/>
        <end position="344"/>
    </location>
</feature>
<gene>
    <name evidence="6" type="ORF">SEPCBS57363_000438</name>
</gene>
<dbReference type="Proteomes" id="UP001642501">
    <property type="component" value="Unassembled WGS sequence"/>
</dbReference>
<accession>A0ABP0D520</accession>
<evidence type="ECO:0000256" key="1">
    <source>
        <dbReference type="ARBA" id="ARBA00006442"/>
    </source>
</evidence>
<reference evidence="6 7" key="1">
    <citation type="submission" date="2024-01" db="EMBL/GenBank/DDBJ databases">
        <authorList>
            <person name="Allen C."/>
            <person name="Tagirdzhanova G."/>
        </authorList>
    </citation>
    <scope>NUCLEOTIDE SEQUENCE [LARGE SCALE GENOMIC DNA]</scope>
    <source>
        <strain evidence="6 7">CBS 573.63</strain>
    </source>
</reference>
<keyword evidence="2" id="KW-0285">Flavoprotein</keyword>
<comment type="caution">
    <text evidence="6">The sequence shown here is derived from an EMBL/GenBank/DDBJ whole genome shotgun (WGS) entry which is preliminary data.</text>
</comment>
<dbReference type="EMBL" id="CAWUOM010000003">
    <property type="protein sequence ID" value="CAK7263182.1"/>
    <property type="molecule type" value="Genomic_DNA"/>
</dbReference>
<dbReference type="PANTHER" id="PTHR43735">
    <property type="entry name" value="APOPTOSIS-INDUCING FACTOR 1"/>
    <property type="match status" value="1"/>
</dbReference>
<comment type="similarity">
    <text evidence="1">Belongs to the FAD-dependent oxidoreductase family.</text>
</comment>
<proteinExistence type="inferred from homology"/>
<evidence type="ECO:0000256" key="3">
    <source>
        <dbReference type="ARBA" id="ARBA00022827"/>
    </source>
</evidence>
<dbReference type="SUPFAM" id="SSF51905">
    <property type="entry name" value="FAD/NAD(P)-binding domain"/>
    <property type="match status" value="1"/>
</dbReference>
<dbReference type="PRINTS" id="PR00368">
    <property type="entry name" value="FADPNR"/>
</dbReference>
<dbReference type="Pfam" id="PF07992">
    <property type="entry name" value="Pyr_redox_2"/>
    <property type="match status" value="1"/>
</dbReference>
<keyword evidence="4" id="KW-0560">Oxidoreductase</keyword>
<evidence type="ECO:0000313" key="6">
    <source>
        <dbReference type="EMBL" id="CAK7263182.1"/>
    </source>
</evidence>
<evidence type="ECO:0000313" key="7">
    <source>
        <dbReference type="Proteomes" id="UP001642501"/>
    </source>
</evidence>
<organism evidence="6 7">
    <name type="scientific">Sporothrix epigloea</name>
    <dbReference type="NCBI Taxonomy" id="1892477"/>
    <lineage>
        <taxon>Eukaryota</taxon>
        <taxon>Fungi</taxon>
        <taxon>Dikarya</taxon>
        <taxon>Ascomycota</taxon>
        <taxon>Pezizomycotina</taxon>
        <taxon>Sordariomycetes</taxon>
        <taxon>Sordariomycetidae</taxon>
        <taxon>Ophiostomatales</taxon>
        <taxon>Ophiostomataceae</taxon>
        <taxon>Sporothrix</taxon>
    </lineage>
</organism>
<dbReference type="PANTHER" id="PTHR43735:SF3">
    <property type="entry name" value="FERROPTOSIS SUPPRESSOR PROTEIN 1"/>
    <property type="match status" value="1"/>
</dbReference>
<sequence>MSATAPDHTIVILGAGYAGVPMAHHLLKRTPTSIAHVRVILVAPNDALFWNAASPRGFLPVDSAKSSANPKGTPGFGDDRLFYDLAPGFAKYNNESGAKRFEQLLGRATSLDPDRPTVDVTLLAGDGDGAVKKTIQYDTILIATGSDMADGMPFKIVPHGGTAETKAALASYRAQVEKASHIVVAGGGMTGVEVAGELGSVFGSKVVGGPAPAAPKSQQKEIVLVINEPLPLGAYSAKDSVRRTAANRLTALGVRIVNNSKVTASAARGGKTLLTLVGRDGQASTLETDVYIPAVGSTVNTQFLPERLLDTSSEGRRRVRTRTTLQAEGYDNIFVIGDAANLMAPSIKNVTEQLEVLAPNMQAYLSNWAATRGEGNTTHNGRVTASASAAAPLKEYSVNDTIVFAVSTGPAGGTGQMGSWKLLSYLIWLFKARFMGTENAQEYANGNRTFRNTKW</sequence>
<keyword evidence="7" id="KW-1185">Reference proteome</keyword>
<dbReference type="InterPro" id="IPR023753">
    <property type="entry name" value="FAD/NAD-binding_dom"/>
</dbReference>
<dbReference type="Gene3D" id="3.50.50.100">
    <property type="match status" value="1"/>
</dbReference>
<name>A0ABP0D520_9PEZI</name>
<dbReference type="PRINTS" id="PR00411">
    <property type="entry name" value="PNDRDTASEI"/>
</dbReference>
<evidence type="ECO:0000259" key="5">
    <source>
        <dbReference type="Pfam" id="PF07992"/>
    </source>
</evidence>
<evidence type="ECO:0000256" key="2">
    <source>
        <dbReference type="ARBA" id="ARBA00022630"/>
    </source>
</evidence>
<keyword evidence="3" id="KW-0274">FAD</keyword>
<dbReference type="InterPro" id="IPR036188">
    <property type="entry name" value="FAD/NAD-bd_sf"/>
</dbReference>
<evidence type="ECO:0000256" key="4">
    <source>
        <dbReference type="ARBA" id="ARBA00023002"/>
    </source>
</evidence>
<protein>
    <recommendedName>
        <fullName evidence="5">FAD/NAD(P)-binding domain-containing protein</fullName>
    </recommendedName>
</protein>